<dbReference type="SUPFAM" id="SSF50630">
    <property type="entry name" value="Acid proteases"/>
    <property type="match status" value="1"/>
</dbReference>
<dbReference type="GO" id="GO:0006508">
    <property type="term" value="P:proteolysis"/>
    <property type="evidence" value="ECO:0007669"/>
    <property type="project" value="UniProtKB-KW"/>
</dbReference>
<dbReference type="Gene3D" id="2.40.70.10">
    <property type="entry name" value="Acid Proteases"/>
    <property type="match status" value="1"/>
</dbReference>
<dbReference type="Proteomes" id="UP001174691">
    <property type="component" value="Unassembled WGS sequence"/>
</dbReference>
<gene>
    <name evidence="1" type="ORF">NKR19_g709</name>
</gene>
<organism evidence="1 2">
    <name type="scientific">Coniochaeta hoffmannii</name>
    <dbReference type="NCBI Taxonomy" id="91930"/>
    <lineage>
        <taxon>Eukaryota</taxon>
        <taxon>Fungi</taxon>
        <taxon>Dikarya</taxon>
        <taxon>Ascomycota</taxon>
        <taxon>Pezizomycotina</taxon>
        <taxon>Sordariomycetes</taxon>
        <taxon>Sordariomycetidae</taxon>
        <taxon>Coniochaetales</taxon>
        <taxon>Coniochaetaceae</taxon>
        <taxon>Coniochaeta</taxon>
    </lineage>
</organism>
<proteinExistence type="predicted"/>
<comment type="caution">
    <text evidence="1">The sequence shown here is derived from an EMBL/GenBank/DDBJ whole genome shotgun (WGS) entry which is preliminary data.</text>
</comment>
<dbReference type="InterPro" id="IPR021109">
    <property type="entry name" value="Peptidase_aspartic_dom_sf"/>
</dbReference>
<protein>
    <submittedName>
        <fullName evidence="1">Acid protease</fullName>
    </submittedName>
</protein>
<keyword evidence="2" id="KW-1185">Reference proteome</keyword>
<dbReference type="AlphaFoldDB" id="A0AA38VPR3"/>
<reference evidence="1" key="1">
    <citation type="submission" date="2022-07" db="EMBL/GenBank/DDBJ databases">
        <title>Fungi with potential for degradation of polypropylene.</title>
        <authorList>
            <person name="Gostincar C."/>
        </authorList>
    </citation>
    <scope>NUCLEOTIDE SEQUENCE</scope>
    <source>
        <strain evidence="1">EXF-13287</strain>
    </source>
</reference>
<keyword evidence="1" id="KW-0378">Hydrolase</keyword>
<evidence type="ECO:0000313" key="1">
    <source>
        <dbReference type="EMBL" id="KAJ9165096.1"/>
    </source>
</evidence>
<accession>A0AA38VPR3</accession>
<keyword evidence="1" id="KW-0645">Protease</keyword>
<sequence>MLGTDLIPNFSLPNLTTLLVTRAYRTLPDGTAYSVAVGNIALGAQASNMSFALSGGGSVNGSLLTGYLADHNVVPSSSFGLHIGSASQRIPGSLWIGGYDQFRIIGPVSSQKYSQNGFPIDLLDISIGVAVGESPFNVSFVTGLLAKGNATLVPSLSVEVDSKEPYLYLPERTCQAIAAWLPVAYYPGLGLYLWNTQDPLYQRIVASPAYLGFTFRLNNAAVQNMTIKVPFKLLNLSLTEPLAHTPIPYFPCSLPTLPEYRLGRSFLQAAFMGVNWMADNHGVWFLAQAPGPNIGSQPQVLSIGAVDDTLQGSQQKWEDTWQGIWAPISEAGNSRRQRQYQRNLLLPRAQLCRALR</sequence>
<evidence type="ECO:0000313" key="2">
    <source>
        <dbReference type="Proteomes" id="UP001174691"/>
    </source>
</evidence>
<dbReference type="GO" id="GO:0008233">
    <property type="term" value="F:peptidase activity"/>
    <property type="evidence" value="ECO:0007669"/>
    <property type="project" value="UniProtKB-KW"/>
</dbReference>
<name>A0AA38VPR3_9PEZI</name>
<dbReference type="EMBL" id="JANBVN010000006">
    <property type="protein sequence ID" value="KAJ9165096.1"/>
    <property type="molecule type" value="Genomic_DNA"/>
</dbReference>